<dbReference type="OrthoDB" id="344594at2"/>
<dbReference type="SUPFAM" id="SSF109854">
    <property type="entry name" value="DinB/YfiT-like putative metalloenzymes"/>
    <property type="match status" value="1"/>
</dbReference>
<dbReference type="InterPro" id="IPR034660">
    <property type="entry name" value="DinB/YfiT-like"/>
</dbReference>
<comment type="caution">
    <text evidence="1">The sequence shown here is derived from an EMBL/GenBank/DDBJ whole genome shotgun (WGS) entry which is preliminary data.</text>
</comment>
<proteinExistence type="predicted"/>
<sequence length="169" mass="19923">MHLFNETLFILDSLDSLLSKMSEKEYYEPISILQNKSVSQHVRHILEFYQEFLLGHKKGEIDYDARKRSLKIESDRNYTIEFIQLMRIEFSNSFPDKTILLHVSSHKLELRSHIQSSLYRELSYCNEHSIHHMAIIKMALFQSFPRIQVSDGFGVAYATQFLSKAKAEF</sequence>
<dbReference type="PANTHER" id="PTHR39473:SF1">
    <property type="entry name" value="DINB-LIKE DOMAIN-CONTAINING PROTEIN"/>
    <property type="match status" value="1"/>
</dbReference>
<dbReference type="RefSeq" id="WP_108976213.1">
    <property type="nucleotide sequence ID" value="NZ_BFBB01000004.1"/>
</dbReference>
<accession>A0A2P2E0H4</accession>
<gene>
    <name evidence="1" type="ORF">LPTSP4_18960</name>
</gene>
<evidence type="ECO:0000313" key="2">
    <source>
        <dbReference type="Proteomes" id="UP000245133"/>
    </source>
</evidence>
<reference evidence="1 2" key="1">
    <citation type="submission" date="2018-02" db="EMBL/GenBank/DDBJ databases">
        <title>Novel Leptospira species isolated from soil and water in Japan.</title>
        <authorList>
            <person name="Nakao R."/>
            <person name="Masuzawa T."/>
        </authorList>
    </citation>
    <scope>NUCLEOTIDE SEQUENCE [LARGE SCALE GENOMIC DNA]</scope>
    <source>
        <strain evidence="1 2">YH101</strain>
    </source>
</reference>
<dbReference type="EMBL" id="BFBB01000004">
    <property type="protein sequence ID" value="GBF50371.1"/>
    <property type="molecule type" value="Genomic_DNA"/>
</dbReference>
<organism evidence="1 2">
    <name type="scientific">Leptospira ryugenii</name>
    <dbReference type="NCBI Taxonomy" id="1917863"/>
    <lineage>
        <taxon>Bacteria</taxon>
        <taxon>Pseudomonadati</taxon>
        <taxon>Spirochaetota</taxon>
        <taxon>Spirochaetia</taxon>
        <taxon>Leptospirales</taxon>
        <taxon>Leptospiraceae</taxon>
        <taxon>Leptospira</taxon>
    </lineage>
</organism>
<keyword evidence="2" id="KW-1185">Reference proteome</keyword>
<dbReference type="PANTHER" id="PTHR39473">
    <property type="match status" value="1"/>
</dbReference>
<dbReference type="AlphaFoldDB" id="A0A2P2E0H4"/>
<name>A0A2P2E0H4_9LEPT</name>
<protein>
    <submittedName>
        <fullName evidence="1">DinB family protein</fullName>
    </submittedName>
</protein>
<evidence type="ECO:0000313" key="1">
    <source>
        <dbReference type="EMBL" id="GBF50371.1"/>
    </source>
</evidence>
<dbReference type="Proteomes" id="UP000245133">
    <property type="component" value="Unassembled WGS sequence"/>
</dbReference>